<dbReference type="FunCoup" id="A0A165I1A5">
    <property type="interactions" value="11"/>
</dbReference>
<dbReference type="InterPro" id="IPR007941">
    <property type="entry name" value="DUF726"/>
</dbReference>
<keyword evidence="3 6" id="KW-0812">Transmembrane</keyword>
<evidence type="ECO:0000256" key="4">
    <source>
        <dbReference type="ARBA" id="ARBA00022989"/>
    </source>
</evidence>
<dbReference type="Proteomes" id="UP000076842">
    <property type="component" value="Unassembled WGS sequence"/>
</dbReference>
<comment type="subcellular location">
    <subcellularLocation>
        <location evidence="1">Membrane</location>
        <topology evidence="1">Multi-pass membrane protein</topology>
    </subcellularLocation>
</comment>
<name>A0A165I1A5_9BASI</name>
<dbReference type="AlphaFoldDB" id="A0A165I1A5"/>
<keyword evidence="4 6" id="KW-1133">Transmembrane helix</keyword>
<evidence type="ECO:0000256" key="5">
    <source>
        <dbReference type="ARBA" id="ARBA00023136"/>
    </source>
</evidence>
<dbReference type="GO" id="GO:0016020">
    <property type="term" value="C:membrane"/>
    <property type="evidence" value="ECO:0007669"/>
    <property type="project" value="UniProtKB-SubCell"/>
</dbReference>
<dbReference type="EMBL" id="KV423935">
    <property type="protein sequence ID" value="KZT60005.1"/>
    <property type="molecule type" value="Genomic_DNA"/>
</dbReference>
<evidence type="ECO:0000256" key="3">
    <source>
        <dbReference type="ARBA" id="ARBA00022692"/>
    </source>
</evidence>
<keyword evidence="5 6" id="KW-0472">Membrane</keyword>
<dbReference type="PANTHER" id="PTHR17920:SF23">
    <property type="entry name" value="DUF726-DOMAIN-CONTAINING PROTEIN"/>
    <property type="match status" value="1"/>
</dbReference>
<evidence type="ECO:0000313" key="7">
    <source>
        <dbReference type="EMBL" id="KZT60005.1"/>
    </source>
</evidence>
<keyword evidence="8" id="KW-1185">Reference proteome</keyword>
<evidence type="ECO:0000256" key="2">
    <source>
        <dbReference type="ARBA" id="ARBA00009824"/>
    </source>
</evidence>
<feature type="transmembrane region" description="Helical" evidence="6">
    <location>
        <begin position="53"/>
        <end position="77"/>
    </location>
</feature>
<dbReference type="Gene3D" id="3.40.50.1820">
    <property type="entry name" value="alpha/beta hydrolase"/>
    <property type="match status" value="1"/>
</dbReference>
<evidence type="ECO:0000313" key="8">
    <source>
        <dbReference type="Proteomes" id="UP000076842"/>
    </source>
</evidence>
<dbReference type="SUPFAM" id="SSF53474">
    <property type="entry name" value="alpha/beta-Hydrolases"/>
    <property type="match status" value="1"/>
</dbReference>
<feature type="transmembrane region" description="Helical" evidence="6">
    <location>
        <begin position="22"/>
        <end position="47"/>
    </location>
</feature>
<sequence length="387" mass="41124">MEMDEKSEAARKAKEEGWGGKWGRWAATGGGLIIGGVALGVTGGLAAPALLPFIPFLSAASAPIVLGTLFGLAGGGLTGFRVRNRWAGVDEFEFKQIMGGHEHEPPSMTARLFPYPFSAESDTIQATIFIPGIALETQDETIQISKSALPLFKPSRDVYHLVHSPKTMLQTGNAVRGFLTAKVLGKIKGEIIKRTALNAVMAAVALPMSIYGATGTIVDNAWVRGCDQARKAGDLLADVLRQGVQGERPVILIGYSLGALTVFQALQNLSKPSSTSVPTPGAPSKPLVDTAILISMPISPSTSEWARARQSVSRRLVNGYSENDLVLAGIGRLGEVMGGRVGWSNMAGLKEVDREGVEDVDMKDVLGGHFEIRDKLPQILTLVGLDK</sequence>
<proteinExistence type="inferred from homology"/>
<evidence type="ECO:0000256" key="6">
    <source>
        <dbReference type="SAM" id="Phobius"/>
    </source>
</evidence>
<reference evidence="7 8" key="1">
    <citation type="journal article" date="2016" name="Mol. Biol. Evol.">
        <title>Comparative Genomics of Early-Diverging Mushroom-Forming Fungi Provides Insights into the Origins of Lignocellulose Decay Capabilities.</title>
        <authorList>
            <person name="Nagy L.G."/>
            <person name="Riley R."/>
            <person name="Tritt A."/>
            <person name="Adam C."/>
            <person name="Daum C."/>
            <person name="Floudas D."/>
            <person name="Sun H."/>
            <person name="Yadav J.S."/>
            <person name="Pangilinan J."/>
            <person name="Larsson K.H."/>
            <person name="Matsuura K."/>
            <person name="Barry K."/>
            <person name="Labutti K."/>
            <person name="Kuo R."/>
            <person name="Ohm R.A."/>
            <person name="Bhattacharya S.S."/>
            <person name="Shirouzu T."/>
            <person name="Yoshinaga Y."/>
            <person name="Martin F.M."/>
            <person name="Grigoriev I.V."/>
            <person name="Hibbett D.S."/>
        </authorList>
    </citation>
    <scope>NUCLEOTIDE SEQUENCE [LARGE SCALE GENOMIC DNA]</scope>
    <source>
        <strain evidence="7 8">HHB12733</strain>
    </source>
</reference>
<dbReference type="Pfam" id="PF05277">
    <property type="entry name" value="DUF726"/>
    <property type="match status" value="1"/>
</dbReference>
<dbReference type="PANTHER" id="PTHR17920">
    <property type="entry name" value="TRANSMEMBRANE AND COILED-COIL DOMAIN-CONTAINING PROTEIN 4 TMCO4"/>
    <property type="match status" value="1"/>
</dbReference>
<accession>A0A165I1A5</accession>
<organism evidence="7 8">
    <name type="scientific">Calocera cornea HHB12733</name>
    <dbReference type="NCBI Taxonomy" id="1353952"/>
    <lineage>
        <taxon>Eukaryota</taxon>
        <taxon>Fungi</taxon>
        <taxon>Dikarya</taxon>
        <taxon>Basidiomycota</taxon>
        <taxon>Agaricomycotina</taxon>
        <taxon>Dacrymycetes</taxon>
        <taxon>Dacrymycetales</taxon>
        <taxon>Dacrymycetaceae</taxon>
        <taxon>Calocera</taxon>
    </lineage>
</organism>
<protein>
    <submittedName>
        <fullName evidence="7">DUF726-domain-containing protein</fullName>
    </submittedName>
</protein>
<dbReference type="OrthoDB" id="277931at2759"/>
<evidence type="ECO:0000256" key="1">
    <source>
        <dbReference type="ARBA" id="ARBA00004141"/>
    </source>
</evidence>
<dbReference type="InterPro" id="IPR029058">
    <property type="entry name" value="AB_hydrolase_fold"/>
</dbReference>
<gene>
    <name evidence="7" type="ORF">CALCODRAFT_449356</name>
</gene>
<comment type="similarity">
    <text evidence="2">Belongs to the TMCO4 family.</text>
</comment>
<dbReference type="InParanoid" id="A0A165I1A5"/>